<reference evidence="2 3" key="1">
    <citation type="submission" date="2019-06" db="EMBL/GenBank/DDBJ databases">
        <title>Whole genome shotgun sequence of Streptomyces gardneri NBRC 12865.</title>
        <authorList>
            <person name="Hosoyama A."/>
            <person name="Uohara A."/>
            <person name="Ohji S."/>
            <person name="Ichikawa N."/>
        </authorList>
    </citation>
    <scope>NUCLEOTIDE SEQUENCE [LARGE SCALE GENOMIC DNA]</scope>
    <source>
        <strain evidence="2 3">NBRC 12865</strain>
    </source>
</reference>
<dbReference type="AlphaFoldDB" id="A0A4Y3RCX0"/>
<dbReference type="Proteomes" id="UP000315226">
    <property type="component" value="Unassembled WGS sequence"/>
</dbReference>
<keyword evidence="3" id="KW-1185">Reference proteome</keyword>
<sequence length="120" mass="12485">MSDDSPGAGNTRVDGFPVVGGFHCACSRRDGDDSREPIEIITRPGPQVKALGGDLRCPPLGASRLRQGRALVPHGRDADPEALTNSSQDPQLSGAVDAFTEDMGISAPPGDLRHSAPGRT</sequence>
<proteinExistence type="predicted"/>
<dbReference type="EMBL" id="BJMN01000006">
    <property type="protein sequence ID" value="GEB55324.1"/>
    <property type="molecule type" value="Genomic_DNA"/>
</dbReference>
<evidence type="ECO:0000313" key="2">
    <source>
        <dbReference type="EMBL" id="GEB55324.1"/>
    </source>
</evidence>
<organism evidence="2 3">
    <name type="scientific">Streptomyces gardneri</name>
    <dbReference type="NCBI Taxonomy" id="66892"/>
    <lineage>
        <taxon>Bacteria</taxon>
        <taxon>Bacillati</taxon>
        <taxon>Actinomycetota</taxon>
        <taxon>Actinomycetes</taxon>
        <taxon>Kitasatosporales</taxon>
        <taxon>Streptomycetaceae</taxon>
        <taxon>Streptomyces</taxon>
    </lineage>
</organism>
<accession>A0A4Y3RCX0</accession>
<feature type="region of interest" description="Disordered" evidence="1">
    <location>
        <begin position="72"/>
        <end position="120"/>
    </location>
</feature>
<gene>
    <name evidence="2" type="ORF">SGA01_09290</name>
</gene>
<evidence type="ECO:0000256" key="1">
    <source>
        <dbReference type="SAM" id="MobiDB-lite"/>
    </source>
</evidence>
<name>A0A4Y3RCX0_9ACTN</name>
<comment type="caution">
    <text evidence="2">The sequence shown here is derived from an EMBL/GenBank/DDBJ whole genome shotgun (WGS) entry which is preliminary data.</text>
</comment>
<protein>
    <submittedName>
        <fullName evidence="2">Uncharacterized protein</fullName>
    </submittedName>
</protein>
<evidence type="ECO:0000313" key="3">
    <source>
        <dbReference type="Proteomes" id="UP000315226"/>
    </source>
</evidence>